<evidence type="ECO:0000256" key="26">
    <source>
        <dbReference type="ARBA" id="ARBA00049526"/>
    </source>
</evidence>
<dbReference type="SMART" id="SM00098">
    <property type="entry name" value="alkPPc"/>
    <property type="match status" value="1"/>
</dbReference>
<reference evidence="31 32" key="1">
    <citation type="submission" date="2019-09" db="EMBL/GenBank/DDBJ databases">
        <title>Bird 10,000 Genomes (B10K) Project - Family phase.</title>
        <authorList>
            <person name="Zhang G."/>
        </authorList>
    </citation>
    <scope>NUCLEOTIDE SEQUENCE [LARGE SCALE GENOMIC DNA]</scope>
    <source>
        <strain evidence="31">B10K-DU-002-05</strain>
        <tissue evidence="31">Muscle</tissue>
    </source>
</reference>
<evidence type="ECO:0000256" key="28">
    <source>
        <dbReference type="PIRSR" id="PIRSR601952-2"/>
    </source>
</evidence>
<evidence type="ECO:0000256" key="6">
    <source>
        <dbReference type="ARBA" id="ARBA00022553"/>
    </source>
</evidence>
<comment type="catalytic activity">
    <reaction evidence="20">
        <text>AMP + H2O = adenosine + phosphate</text>
        <dbReference type="Rhea" id="RHEA:29375"/>
        <dbReference type="ChEBI" id="CHEBI:15377"/>
        <dbReference type="ChEBI" id="CHEBI:16335"/>
        <dbReference type="ChEBI" id="CHEBI:43474"/>
        <dbReference type="ChEBI" id="CHEBI:456215"/>
    </reaction>
    <physiologicalReaction direction="left-to-right" evidence="20">
        <dbReference type="Rhea" id="RHEA:29376"/>
    </physiologicalReaction>
</comment>
<dbReference type="Proteomes" id="UP000579941">
    <property type="component" value="Unassembled WGS sequence"/>
</dbReference>
<comment type="similarity">
    <text evidence="3 29">Belongs to the alkaline phosphatase family.</text>
</comment>
<dbReference type="GO" id="GO:0031214">
    <property type="term" value="P:biomineral tissue development"/>
    <property type="evidence" value="ECO:0007669"/>
    <property type="project" value="UniProtKB-KW"/>
</dbReference>
<evidence type="ECO:0000256" key="12">
    <source>
        <dbReference type="ARBA" id="ARBA00022833"/>
    </source>
</evidence>
<evidence type="ECO:0000256" key="19">
    <source>
        <dbReference type="ARBA" id="ARBA00036105"/>
    </source>
</evidence>
<evidence type="ECO:0000256" key="1">
    <source>
        <dbReference type="ARBA" id="ARBA00001913"/>
    </source>
</evidence>
<evidence type="ECO:0000256" key="24">
    <source>
        <dbReference type="ARBA" id="ARBA00048929"/>
    </source>
</evidence>
<dbReference type="Gene3D" id="3.40.720.10">
    <property type="entry name" value="Alkaline Phosphatase, subunit A"/>
    <property type="match status" value="2"/>
</dbReference>
<feature type="binding site" evidence="28">
    <location>
        <position position="313"/>
    </location>
    <ligand>
        <name>Zn(2+)</name>
        <dbReference type="ChEBI" id="CHEBI:29105"/>
        <label>2</label>
    </ligand>
</feature>
<feature type="binding site" evidence="28">
    <location>
        <position position="276"/>
    </location>
    <ligand>
        <name>Zn(2+)</name>
        <dbReference type="ChEBI" id="CHEBI:29105"/>
        <label>2</label>
    </ligand>
</feature>
<evidence type="ECO:0000256" key="15">
    <source>
        <dbReference type="ARBA" id="ARBA00023136"/>
    </source>
</evidence>
<sequence length="455" mass="49009">GMGVSTVTAARILKGQLQHGQGEESLLEMDKFPFVALAKTYNTNAQVPDSAGTATAYLCGVKANEGTLGVSAGVTRDRCNTTKGQEVTSILRWAKDAGKAVGIVTTTRVTHATPSAAYAHSANRDWYSDGEMPPDALEGGCKDIARQLVENIPDIEVILGGGRKYMYPKNVSDVEYPHEEKHRGTRLDRRNLVQAWREAKPRGKVAEYVWHRRELLALNLSRVDFLLGDEIPIPSGMWNPAGQEEGRAGITPRLLSNLPGSSVPGSAGGRIDHGHHEGKAKQALHEAVELDRAIGLATRLTSTQDTLSVVTADHSHVFTFGGYTPRGNPIFGLAPMQSDVDRKPFTSILYGNGPGYKIVAGERENVSAVDFAHADYQAQSAVPLRQETHGGEDVAVFARGPMAHLLHGVHEQNYIPHAMAYAACIGSNRGHCNAAARPATPLLLPFLGLLLLLLC</sequence>
<evidence type="ECO:0000256" key="4">
    <source>
        <dbReference type="ARBA" id="ARBA00011738"/>
    </source>
</evidence>
<evidence type="ECO:0000256" key="3">
    <source>
        <dbReference type="ARBA" id="ARBA00005984"/>
    </source>
</evidence>
<keyword evidence="18" id="KW-0449">Lipoprotein</keyword>
<comment type="catalytic activity">
    <reaction evidence="25">
        <text>pyridoxal 5'-phosphate + H2O = pyridoxal + phosphate</text>
        <dbReference type="Rhea" id="RHEA:20533"/>
        <dbReference type="ChEBI" id="CHEBI:15377"/>
        <dbReference type="ChEBI" id="CHEBI:17310"/>
        <dbReference type="ChEBI" id="CHEBI:43474"/>
        <dbReference type="ChEBI" id="CHEBI:597326"/>
    </reaction>
    <physiologicalReaction direction="left-to-right" evidence="25">
        <dbReference type="Rhea" id="RHEA:20534"/>
    </physiologicalReaction>
</comment>
<dbReference type="EMBL" id="VXAZ01007660">
    <property type="protein sequence ID" value="NXM47602.1"/>
    <property type="molecule type" value="Genomic_DNA"/>
</dbReference>
<feature type="binding site" evidence="28">
    <location>
        <position position="111"/>
    </location>
    <ligand>
        <name>Mg(2+)</name>
        <dbReference type="ChEBI" id="CHEBI:18420"/>
    </ligand>
</feature>
<keyword evidence="15" id="KW-0472">Membrane</keyword>
<comment type="catalytic activity">
    <reaction evidence="26">
        <text>ADP + H2O = AMP + phosphate + H(+)</text>
        <dbReference type="Rhea" id="RHEA:61436"/>
        <dbReference type="ChEBI" id="CHEBI:15377"/>
        <dbReference type="ChEBI" id="CHEBI:15378"/>
        <dbReference type="ChEBI" id="CHEBI:43474"/>
        <dbReference type="ChEBI" id="CHEBI:456215"/>
        <dbReference type="ChEBI" id="CHEBI:456216"/>
    </reaction>
    <physiologicalReaction direction="left-to-right" evidence="26">
        <dbReference type="Rhea" id="RHEA:61437"/>
    </physiologicalReaction>
</comment>
<evidence type="ECO:0000256" key="11">
    <source>
        <dbReference type="ARBA" id="ARBA00022801"/>
    </source>
</evidence>
<comment type="subcellular location">
    <subcellularLocation>
        <location evidence="2">Cell membrane</location>
        <topology evidence="2">Lipid-anchor</topology>
        <topology evidence="2">GPI-anchor</topology>
    </subcellularLocation>
    <subcellularLocation>
        <location evidence="21">Extracellular vesicle membrane</location>
        <topology evidence="21">Lipid-anchor</topology>
        <topology evidence="21">GPI-anchor</topology>
    </subcellularLocation>
</comment>
<comment type="catalytic activity">
    <reaction evidence="19">
        <text>a phosphate monoester + H2O = an alcohol + phosphate</text>
        <dbReference type="Rhea" id="RHEA:15017"/>
        <dbReference type="ChEBI" id="CHEBI:15377"/>
        <dbReference type="ChEBI" id="CHEBI:30879"/>
        <dbReference type="ChEBI" id="CHEBI:43474"/>
        <dbReference type="ChEBI" id="CHEBI:67140"/>
        <dbReference type="EC" id="3.1.3.1"/>
    </reaction>
    <physiologicalReaction direction="left-to-right" evidence="19">
        <dbReference type="Rhea" id="RHEA:15018"/>
    </physiologicalReaction>
</comment>
<dbReference type="AlphaFoldDB" id="A0A7L1B250"/>
<evidence type="ECO:0000256" key="14">
    <source>
        <dbReference type="ARBA" id="ARBA00022842"/>
    </source>
</evidence>
<gene>
    <name evidence="31" type="primary">Alpl</name>
    <name evidence="31" type="ORF">GYMTIB_R10185</name>
</gene>
<feature type="active site" description="Phosphoserine intermediate" evidence="27">
    <location>
        <position position="50"/>
    </location>
</feature>
<evidence type="ECO:0000256" key="23">
    <source>
        <dbReference type="ARBA" id="ARBA00048778"/>
    </source>
</evidence>
<comment type="catalytic activity">
    <reaction evidence="23">
        <text>ATP + H2O = ADP + phosphate + H(+)</text>
        <dbReference type="Rhea" id="RHEA:13065"/>
        <dbReference type="ChEBI" id="CHEBI:15377"/>
        <dbReference type="ChEBI" id="CHEBI:15378"/>
        <dbReference type="ChEBI" id="CHEBI:30616"/>
        <dbReference type="ChEBI" id="CHEBI:43474"/>
        <dbReference type="ChEBI" id="CHEBI:456216"/>
    </reaction>
    <physiologicalReaction direction="left-to-right" evidence="23">
        <dbReference type="Rhea" id="RHEA:13066"/>
    </physiologicalReaction>
</comment>
<evidence type="ECO:0000256" key="16">
    <source>
        <dbReference type="ARBA" id="ARBA00023157"/>
    </source>
</evidence>
<keyword evidence="11 30" id="KW-0378">Hydrolase</keyword>
<dbReference type="GO" id="GO:0046872">
    <property type="term" value="F:metal ion binding"/>
    <property type="evidence" value="ECO:0007669"/>
    <property type="project" value="UniProtKB-KW"/>
</dbReference>
<keyword evidence="13" id="KW-0106">Calcium</keyword>
<keyword evidence="5" id="KW-1003">Cell membrane</keyword>
<protein>
    <recommendedName>
        <fullName evidence="30">Alkaline phosphatase</fullName>
        <ecNumber evidence="30">3.1.3.1</ecNumber>
    </recommendedName>
</protein>
<keyword evidence="9 28" id="KW-0479">Metal-binding</keyword>
<comment type="cofactor">
    <cofactor evidence="1">
        <name>Ca(2+)</name>
        <dbReference type="ChEBI" id="CHEBI:29108"/>
    </cofactor>
</comment>
<evidence type="ECO:0000256" key="7">
    <source>
        <dbReference type="ARBA" id="ARBA00022591"/>
    </source>
</evidence>
<evidence type="ECO:0000256" key="13">
    <source>
        <dbReference type="ARBA" id="ARBA00022837"/>
    </source>
</evidence>
<dbReference type="EC" id="3.1.3.1" evidence="30"/>
<accession>A0A7L1B250</accession>
<dbReference type="GO" id="GO:0005886">
    <property type="term" value="C:plasma membrane"/>
    <property type="evidence" value="ECO:0007669"/>
    <property type="project" value="UniProtKB-SubCell"/>
</dbReference>
<name>A0A7L1B250_GYMTI</name>
<feature type="non-terminal residue" evidence="31">
    <location>
        <position position="1"/>
    </location>
</feature>
<keyword evidence="10" id="KW-0732">Signal</keyword>
<dbReference type="GO" id="GO:0004035">
    <property type="term" value="F:alkaline phosphatase activity"/>
    <property type="evidence" value="ECO:0007669"/>
    <property type="project" value="UniProtKB-EC"/>
</dbReference>
<evidence type="ECO:0000256" key="21">
    <source>
        <dbReference type="ARBA" id="ARBA00037828"/>
    </source>
</evidence>
<keyword evidence="16" id="KW-1015">Disulfide bond</keyword>
<keyword evidence="6" id="KW-0597">Phosphoprotein</keyword>
<evidence type="ECO:0000256" key="25">
    <source>
        <dbReference type="ARBA" id="ARBA00049444"/>
    </source>
</evidence>
<feature type="non-terminal residue" evidence="31">
    <location>
        <position position="455"/>
    </location>
</feature>
<keyword evidence="12 28" id="KW-0862">Zinc</keyword>
<dbReference type="PANTHER" id="PTHR11596">
    <property type="entry name" value="ALKALINE PHOSPHATASE"/>
    <property type="match status" value="1"/>
</dbReference>
<dbReference type="GO" id="GO:0098552">
    <property type="term" value="C:side of membrane"/>
    <property type="evidence" value="ECO:0007669"/>
    <property type="project" value="UniProtKB-KW"/>
</dbReference>
<feature type="binding site" evidence="28">
    <location>
        <position position="314"/>
    </location>
    <ligand>
        <name>Zn(2+)</name>
        <dbReference type="ChEBI" id="CHEBI:29105"/>
        <label>2</label>
    </ligand>
</feature>
<dbReference type="InterPro" id="IPR018299">
    <property type="entry name" value="Alkaline_phosphatase_AS"/>
</dbReference>
<dbReference type="CDD" id="cd16012">
    <property type="entry name" value="ALP"/>
    <property type="match status" value="1"/>
</dbReference>
<comment type="cofactor">
    <cofactor evidence="28">
        <name>Mg(2+)</name>
        <dbReference type="ChEBI" id="CHEBI:18420"/>
    </cofactor>
    <text evidence="28">Binds 1 Mg(2+) ion.</text>
</comment>
<evidence type="ECO:0000256" key="10">
    <source>
        <dbReference type="ARBA" id="ARBA00022729"/>
    </source>
</evidence>
<feature type="binding site" evidence="28">
    <location>
        <position position="389"/>
    </location>
    <ligand>
        <name>Zn(2+)</name>
        <dbReference type="ChEBI" id="CHEBI:29105"/>
        <label>2</label>
    </ligand>
</feature>
<keyword evidence="32" id="KW-1185">Reference proteome</keyword>
<keyword evidence="17" id="KW-0325">Glycoprotein</keyword>
<keyword evidence="14 28" id="KW-0460">Magnesium</keyword>
<evidence type="ECO:0000256" key="5">
    <source>
        <dbReference type="ARBA" id="ARBA00022475"/>
    </source>
</evidence>
<dbReference type="SUPFAM" id="SSF53649">
    <property type="entry name" value="Alkaline phosphatase-like"/>
    <property type="match status" value="1"/>
</dbReference>
<evidence type="ECO:0000256" key="9">
    <source>
        <dbReference type="ARBA" id="ARBA00022723"/>
    </source>
</evidence>
<comment type="cofactor">
    <cofactor evidence="28">
        <name>Zn(2+)</name>
        <dbReference type="ChEBI" id="CHEBI:29105"/>
    </cofactor>
    <text evidence="28">Binds 2 Zn(2+) ions.</text>
</comment>
<evidence type="ECO:0000256" key="29">
    <source>
        <dbReference type="RuleBase" id="RU003946"/>
    </source>
</evidence>
<keyword evidence="7" id="KW-0091">Biomineralization</keyword>
<dbReference type="InterPro" id="IPR001952">
    <property type="entry name" value="Alkaline_phosphatase"/>
</dbReference>
<comment type="caution">
    <text evidence="31">The sequence shown here is derived from an EMBL/GenBank/DDBJ whole genome shotgun (WGS) entry which is preliminary data.</text>
</comment>
<proteinExistence type="inferred from homology"/>
<evidence type="ECO:0000256" key="22">
    <source>
        <dbReference type="ARBA" id="ARBA00048097"/>
    </source>
</evidence>
<dbReference type="PRINTS" id="PR00113">
    <property type="entry name" value="ALKPHPHTASE"/>
</dbReference>
<evidence type="ECO:0000313" key="31">
    <source>
        <dbReference type="EMBL" id="NXM47602.1"/>
    </source>
</evidence>
<dbReference type="Pfam" id="PF00245">
    <property type="entry name" value="Alk_phosphatase"/>
    <property type="match status" value="2"/>
</dbReference>
<evidence type="ECO:0000256" key="17">
    <source>
        <dbReference type="ARBA" id="ARBA00023180"/>
    </source>
</evidence>
<dbReference type="PROSITE" id="PS00123">
    <property type="entry name" value="ALKALINE_PHOSPHATASE"/>
    <property type="match status" value="1"/>
</dbReference>
<comment type="catalytic activity">
    <reaction evidence="22">
        <text>diphosphate + H2O = 2 phosphate + H(+)</text>
        <dbReference type="Rhea" id="RHEA:24576"/>
        <dbReference type="ChEBI" id="CHEBI:15377"/>
        <dbReference type="ChEBI" id="CHEBI:15378"/>
        <dbReference type="ChEBI" id="CHEBI:33019"/>
        <dbReference type="ChEBI" id="CHEBI:43474"/>
    </reaction>
    <physiologicalReaction direction="left-to-right" evidence="22">
        <dbReference type="Rhea" id="RHEA:24577"/>
    </physiologicalReaction>
</comment>
<evidence type="ECO:0000256" key="30">
    <source>
        <dbReference type="RuleBase" id="RU003947"/>
    </source>
</evidence>
<evidence type="ECO:0000256" key="27">
    <source>
        <dbReference type="PIRSR" id="PIRSR601952-1"/>
    </source>
</evidence>
<feature type="binding site" evidence="28">
    <location>
        <position position="113"/>
    </location>
    <ligand>
        <name>Mg(2+)</name>
        <dbReference type="ChEBI" id="CHEBI:18420"/>
    </ligand>
</feature>
<evidence type="ECO:0000256" key="2">
    <source>
        <dbReference type="ARBA" id="ARBA00004609"/>
    </source>
</evidence>
<feature type="binding site" evidence="28">
    <location>
        <position position="272"/>
    </location>
    <ligand>
        <name>Zn(2+)</name>
        <dbReference type="ChEBI" id="CHEBI:29105"/>
        <label>2</label>
    </ligand>
</feature>
<dbReference type="InterPro" id="IPR017850">
    <property type="entry name" value="Alkaline_phosphatase_core_sf"/>
</dbReference>
<evidence type="ECO:0000256" key="18">
    <source>
        <dbReference type="ARBA" id="ARBA00023288"/>
    </source>
</evidence>
<dbReference type="PANTHER" id="PTHR11596:SF74">
    <property type="entry name" value="ALKALINE PHOSPHATASE, TISSUE-NONSPECIFIC ISOZYME"/>
    <property type="match status" value="1"/>
</dbReference>
<evidence type="ECO:0000256" key="8">
    <source>
        <dbReference type="ARBA" id="ARBA00022622"/>
    </source>
</evidence>
<keyword evidence="8" id="KW-0336">GPI-anchor</keyword>
<comment type="catalytic activity">
    <reaction evidence="24">
        <text>phosphoethanolamine + H2O = ethanolamine + phosphate</text>
        <dbReference type="Rhea" id="RHEA:16089"/>
        <dbReference type="ChEBI" id="CHEBI:15377"/>
        <dbReference type="ChEBI" id="CHEBI:43474"/>
        <dbReference type="ChEBI" id="CHEBI:57603"/>
        <dbReference type="ChEBI" id="CHEBI:58190"/>
    </reaction>
    <physiologicalReaction direction="left-to-right" evidence="24">
        <dbReference type="Rhea" id="RHEA:16090"/>
    </physiologicalReaction>
</comment>
<evidence type="ECO:0000256" key="20">
    <source>
        <dbReference type="ARBA" id="ARBA00036923"/>
    </source>
</evidence>
<comment type="subunit">
    <text evidence="4">Homodimer.</text>
</comment>
<organism evidence="31 32">
    <name type="scientific">Gymnorhina tibicen</name>
    <name type="common">Australian magpie</name>
    <name type="synonym">Cracticus tibicen</name>
    <dbReference type="NCBI Taxonomy" id="9132"/>
    <lineage>
        <taxon>Eukaryota</taxon>
        <taxon>Metazoa</taxon>
        <taxon>Chordata</taxon>
        <taxon>Craniata</taxon>
        <taxon>Vertebrata</taxon>
        <taxon>Euteleostomi</taxon>
        <taxon>Archelosauria</taxon>
        <taxon>Archosauria</taxon>
        <taxon>Dinosauria</taxon>
        <taxon>Saurischia</taxon>
        <taxon>Theropoda</taxon>
        <taxon>Coelurosauria</taxon>
        <taxon>Aves</taxon>
        <taxon>Neognathae</taxon>
        <taxon>Neoaves</taxon>
        <taxon>Telluraves</taxon>
        <taxon>Australaves</taxon>
        <taxon>Passeriformes</taxon>
        <taxon>Artamidae</taxon>
        <taxon>Gymnorhina</taxon>
    </lineage>
</organism>
<evidence type="ECO:0000313" key="32">
    <source>
        <dbReference type="Proteomes" id="UP000579941"/>
    </source>
</evidence>